<comment type="caution">
    <text evidence="6">The sequence shown here is derived from an EMBL/GenBank/DDBJ whole genome shotgun (WGS) entry which is preliminary data.</text>
</comment>
<gene>
    <name evidence="6" type="ORF">QIS96_16330</name>
</gene>
<keyword evidence="7" id="KW-1185">Reference proteome</keyword>
<dbReference type="Pfam" id="PF07905">
    <property type="entry name" value="PucR"/>
    <property type="match status" value="1"/>
</dbReference>
<evidence type="ECO:0000259" key="4">
    <source>
        <dbReference type="Pfam" id="PF13556"/>
    </source>
</evidence>
<dbReference type="PANTHER" id="PTHR33744:SF17">
    <property type="entry name" value="CONSERVED PROTEIN"/>
    <property type="match status" value="1"/>
</dbReference>
<accession>A0ABT6SCK6</accession>
<dbReference type="Pfam" id="PF17853">
    <property type="entry name" value="GGDEF_2"/>
    <property type="match status" value="1"/>
</dbReference>
<evidence type="ECO:0000256" key="2">
    <source>
        <dbReference type="SAM" id="MobiDB-lite"/>
    </source>
</evidence>
<dbReference type="InterPro" id="IPR051448">
    <property type="entry name" value="CdaR-like_regulators"/>
</dbReference>
<dbReference type="InterPro" id="IPR012914">
    <property type="entry name" value="PucR_dom"/>
</dbReference>
<protein>
    <submittedName>
        <fullName evidence="6">PucR family transcriptional regulator ligand-binding domain-containing protein</fullName>
    </submittedName>
</protein>
<organism evidence="6 7">
    <name type="scientific">Streptomyces cavernicola</name>
    <dbReference type="NCBI Taxonomy" id="3043613"/>
    <lineage>
        <taxon>Bacteria</taxon>
        <taxon>Bacillati</taxon>
        <taxon>Actinomycetota</taxon>
        <taxon>Actinomycetes</taxon>
        <taxon>Kitasatosporales</taxon>
        <taxon>Streptomycetaceae</taxon>
        <taxon>Streptomyces</taxon>
    </lineage>
</organism>
<evidence type="ECO:0000259" key="3">
    <source>
        <dbReference type="Pfam" id="PF07905"/>
    </source>
</evidence>
<dbReference type="Gene3D" id="1.10.10.2840">
    <property type="entry name" value="PucR C-terminal helix-turn-helix domain"/>
    <property type="match status" value="1"/>
</dbReference>
<dbReference type="EMBL" id="JASCIQ010000015">
    <property type="protein sequence ID" value="MDI3405382.1"/>
    <property type="molecule type" value="Genomic_DNA"/>
</dbReference>
<evidence type="ECO:0000313" key="6">
    <source>
        <dbReference type="EMBL" id="MDI3405382.1"/>
    </source>
</evidence>
<dbReference type="InterPro" id="IPR025736">
    <property type="entry name" value="PucR_C-HTH_dom"/>
</dbReference>
<dbReference type="RefSeq" id="WP_282543320.1">
    <property type="nucleotide sequence ID" value="NZ_JASCIQ010000015.1"/>
</dbReference>
<feature type="domain" description="PucR C-terminal helix-turn-helix" evidence="4">
    <location>
        <begin position="500"/>
        <end position="557"/>
    </location>
</feature>
<sequence length="559" mass="59568">MRLRALMETDALGLRLLGGEDELDRTVRGVMTTDLRDPSRYLSGGELVLTGLAWRKDPSDSEPFARILAAAGVAALAAGEAELGAVPEDLVAACARHRLPLFAVNESVAFATITEHVVRQVSGERAGDLAAVVDRHRRMMTSGPAGGGPDVVLDLLGTDLDLRAWVLSPTGRPIAGSGGSGAALPTPVCASLAAEHLAASRTGRRGPHRVSSHGTTYSLFPIRNSGRGTGTAASRDVRETVLSDWFLAVEADAGDWPEERLDLLQGVTQLIAVERDRRDAARTVRRRLAQEVLELVQTGAAPAEIAARLRVAAPVLLPGLGAAPHWQVVVARVEWDGGDVEGGPVAQSLLEEILVDPQAAGPEPSDRIAVAHTGDEAIALVPLPAVAADHDGAEPGLLADALLDTVRDPLSGGLDGDGRLTLGVSASVHSAEGLRGALEEARHARRVAAARPGRVCAAGHQELASHVLLLPFVPDDVRRAFTARLLDPLRDYDRRHRAELIPTLEAFLDSDGSWTRCATRLHLHVNTLRYRVGRIEQLTGRDLSRLEDKLDFFLALRMS</sequence>
<dbReference type="PANTHER" id="PTHR33744">
    <property type="entry name" value="CARBOHYDRATE DIACID REGULATOR"/>
    <property type="match status" value="1"/>
</dbReference>
<proteinExistence type="inferred from homology"/>
<dbReference type="Proteomes" id="UP001223978">
    <property type="component" value="Unassembled WGS sequence"/>
</dbReference>
<dbReference type="Pfam" id="PF13556">
    <property type="entry name" value="HTH_30"/>
    <property type="match status" value="1"/>
</dbReference>
<evidence type="ECO:0000259" key="5">
    <source>
        <dbReference type="Pfam" id="PF17853"/>
    </source>
</evidence>
<dbReference type="InterPro" id="IPR041522">
    <property type="entry name" value="CdaR_GGDEF"/>
</dbReference>
<feature type="domain" description="Purine catabolism PurC-like" evidence="3">
    <location>
        <begin position="6"/>
        <end position="121"/>
    </location>
</feature>
<feature type="compositionally biased region" description="Basic residues" evidence="2">
    <location>
        <begin position="202"/>
        <end position="211"/>
    </location>
</feature>
<name>A0ABT6SCK6_9ACTN</name>
<evidence type="ECO:0000256" key="1">
    <source>
        <dbReference type="ARBA" id="ARBA00006754"/>
    </source>
</evidence>
<comment type="similarity">
    <text evidence="1">Belongs to the CdaR family.</text>
</comment>
<feature type="region of interest" description="Disordered" evidence="2">
    <location>
        <begin position="200"/>
        <end position="223"/>
    </location>
</feature>
<reference evidence="6 7" key="1">
    <citation type="submission" date="2023-05" db="EMBL/GenBank/DDBJ databases">
        <title>Draft genome sequence of Streptomyces sp. B-S-A6 isolated from a cave soil in Thailand.</title>
        <authorList>
            <person name="Chamroensaksri N."/>
            <person name="Muangham S."/>
        </authorList>
    </citation>
    <scope>NUCLEOTIDE SEQUENCE [LARGE SCALE GENOMIC DNA]</scope>
    <source>
        <strain evidence="6 7">B-S-A6</strain>
    </source>
</reference>
<feature type="domain" description="CdaR GGDEF-like" evidence="5">
    <location>
        <begin position="325"/>
        <end position="447"/>
    </location>
</feature>
<evidence type="ECO:0000313" key="7">
    <source>
        <dbReference type="Proteomes" id="UP001223978"/>
    </source>
</evidence>
<dbReference type="InterPro" id="IPR042070">
    <property type="entry name" value="PucR_C-HTH_sf"/>
</dbReference>